<reference evidence="8 9" key="1">
    <citation type="submission" date="2018-08" db="EMBL/GenBank/DDBJ databases">
        <title>A genome reference for cultivated species of the human gut microbiota.</title>
        <authorList>
            <person name="Zou Y."/>
            <person name="Xue W."/>
            <person name="Luo G."/>
        </authorList>
    </citation>
    <scope>NUCLEOTIDE SEQUENCE [LARGE SCALE GENOMIC DNA]</scope>
    <source>
        <strain evidence="7 9">AM27-46</strain>
        <strain evidence="6 8">TF08-13</strain>
    </source>
</reference>
<dbReference type="Pfam" id="PF00295">
    <property type="entry name" value="Glyco_hydro_28"/>
    <property type="match status" value="1"/>
</dbReference>
<dbReference type="Gene3D" id="2.160.20.10">
    <property type="entry name" value="Single-stranded right-handed beta-helix, Pectin lyase-like"/>
    <property type="match status" value="1"/>
</dbReference>
<dbReference type="InterPro" id="IPR006626">
    <property type="entry name" value="PbH1"/>
</dbReference>
<dbReference type="GO" id="GO:0005975">
    <property type="term" value="P:carbohydrate metabolic process"/>
    <property type="evidence" value="ECO:0007669"/>
    <property type="project" value="InterPro"/>
</dbReference>
<feature type="signal peptide" evidence="5">
    <location>
        <begin position="1"/>
        <end position="23"/>
    </location>
</feature>
<gene>
    <name evidence="7" type="ORF">DW729_11345</name>
    <name evidence="6" type="ORF">DXC80_12605</name>
</gene>
<dbReference type="InterPro" id="IPR000743">
    <property type="entry name" value="Glyco_hydro_28"/>
</dbReference>
<evidence type="ECO:0000256" key="1">
    <source>
        <dbReference type="ARBA" id="ARBA00008834"/>
    </source>
</evidence>
<dbReference type="InterPro" id="IPR012334">
    <property type="entry name" value="Pectin_lyas_fold"/>
</dbReference>
<protein>
    <submittedName>
        <fullName evidence="6">Glycoside hydrolase family 28 protein</fullName>
    </submittedName>
</protein>
<dbReference type="PANTHER" id="PTHR31339">
    <property type="entry name" value="PECTIN LYASE-RELATED"/>
    <property type="match status" value="1"/>
</dbReference>
<accession>A0A3E4QZX9</accession>
<proteinExistence type="inferred from homology"/>
<dbReference type="InterPro" id="IPR011050">
    <property type="entry name" value="Pectin_lyase_fold/virulence"/>
</dbReference>
<dbReference type="SUPFAM" id="SSF51126">
    <property type="entry name" value="Pectin lyase-like"/>
    <property type="match status" value="1"/>
</dbReference>
<evidence type="ECO:0000256" key="3">
    <source>
        <dbReference type="ARBA" id="ARBA00023295"/>
    </source>
</evidence>
<keyword evidence="3 4" id="KW-0326">Glycosidase</keyword>
<evidence type="ECO:0000313" key="8">
    <source>
        <dbReference type="Proteomes" id="UP000260795"/>
    </source>
</evidence>
<keyword evidence="5" id="KW-0732">Signal</keyword>
<name>A0A3E4QZX9_BACUN</name>
<comment type="similarity">
    <text evidence="1 4">Belongs to the glycosyl hydrolase 28 family.</text>
</comment>
<evidence type="ECO:0000313" key="6">
    <source>
        <dbReference type="EMBL" id="RGL12468.1"/>
    </source>
</evidence>
<dbReference type="InterPro" id="IPR051801">
    <property type="entry name" value="GH28_Enzymes"/>
</dbReference>
<dbReference type="EMBL" id="QSRK01000019">
    <property type="protein sequence ID" value="RGL12468.1"/>
    <property type="molecule type" value="Genomic_DNA"/>
</dbReference>
<comment type="caution">
    <text evidence="6">The sequence shown here is derived from an EMBL/GenBank/DDBJ whole genome shotgun (WGS) entry which is preliminary data.</text>
</comment>
<organism evidence="6 8">
    <name type="scientific">Bacteroides uniformis</name>
    <dbReference type="NCBI Taxonomy" id="820"/>
    <lineage>
        <taxon>Bacteria</taxon>
        <taxon>Pseudomonadati</taxon>
        <taxon>Bacteroidota</taxon>
        <taxon>Bacteroidia</taxon>
        <taxon>Bacteroidales</taxon>
        <taxon>Bacteroidaceae</taxon>
        <taxon>Bacteroides</taxon>
    </lineage>
</organism>
<dbReference type="PANTHER" id="PTHR31339:SF9">
    <property type="entry name" value="PLASMIN AND FIBRONECTIN-BINDING PROTEIN A"/>
    <property type="match status" value="1"/>
</dbReference>
<dbReference type="GO" id="GO:0004650">
    <property type="term" value="F:polygalacturonase activity"/>
    <property type="evidence" value="ECO:0007669"/>
    <property type="project" value="InterPro"/>
</dbReference>
<dbReference type="SMART" id="SM00710">
    <property type="entry name" value="PbH1"/>
    <property type="match status" value="4"/>
</dbReference>
<dbReference type="AlphaFoldDB" id="A0A3E4QZX9"/>
<evidence type="ECO:0000313" key="9">
    <source>
        <dbReference type="Proteomes" id="UP000284640"/>
    </source>
</evidence>
<keyword evidence="2 4" id="KW-0378">Hydrolase</keyword>
<evidence type="ECO:0000256" key="5">
    <source>
        <dbReference type="SAM" id="SignalP"/>
    </source>
</evidence>
<dbReference type="Proteomes" id="UP000284640">
    <property type="component" value="Unassembled WGS sequence"/>
</dbReference>
<dbReference type="EMBL" id="QSKL01000009">
    <property type="protein sequence ID" value="RHE59570.1"/>
    <property type="molecule type" value="Genomic_DNA"/>
</dbReference>
<dbReference type="Proteomes" id="UP000260795">
    <property type="component" value="Unassembled WGS sequence"/>
</dbReference>
<sequence>MMKKKISCIIISFVAVISSFARTINMQDFGAKPDGKSDNTSLFQKAIDECTLTGGGTLVVPAGRYLIGPIFMKSNVALCLEQGAVLLGNTDITVYHNIFAKIEGSKIPALIYGENIENVSITGHGKIDGQGGHSNFQLGDDSQSSVSRPILLYFKNVRGIHVSDVSLHNSAYWVQKYEACDNVLIHGIKVYSHTNFNNDGLDINGSKNVRISDCFIDTDDDALCFKSESGIYSLCENITVTNCILRSNCNGIKCGTGSMMGFKNITISNCVIYKASEDNRRHWKDKFPWMGITSDKTVIAGIALECVDGGEMEQISIMNITMKDVQTPIFIRAGDRKRVSPDKISTIKNIQISQIMAVSESLLASSITGIPESRIENVSISQVKIISPGGTNQEYQPSVPEKRAGYPENRMFGNILPASGFYVRHVDNICFHDVKIQTRLPDKRPSFYMDDVKHEAFSLCTFPKAFHKACW</sequence>
<feature type="chain" id="PRO_5036080893" evidence="5">
    <location>
        <begin position="24"/>
        <end position="471"/>
    </location>
</feature>
<evidence type="ECO:0000256" key="4">
    <source>
        <dbReference type="RuleBase" id="RU361169"/>
    </source>
</evidence>
<evidence type="ECO:0000256" key="2">
    <source>
        <dbReference type="ARBA" id="ARBA00022801"/>
    </source>
</evidence>
<evidence type="ECO:0000313" key="7">
    <source>
        <dbReference type="EMBL" id="RHE59570.1"/>
    </source>
</evidence>